<dbReference type="InterPro" id="IPR025870">
    <property type="entry name" value="Glyoxalase-like_dom"/>
</dbReference>
<dbReference type="Gene3D" id="3.10.180.10">
    <property type="entry name" value="2,3-Dihydroxybiphenyl 1,2-Dioxygenase, domain 1"/>
    <property type="match status" value="1"/>
</dbReference>
<dbReference type="PANTHER" id="PTHR40265:SF1">
    <property type="entry name" value="GLYOXALASE-LIKE DOMAIN-CONTAINING PROTEIN"/>
    <property type="match status" value="1"/>
</dbReference>
<proteinExistence type="predicted"/>
<dbReference type="PANTHER" id="PTHR40265">
    <property type="entry name" value="BLL2707 PROTEIN"/>
    <property type="match status" value="1"/>
</dbReference>
<feature type="domain" description="Glyoxalase-like" evidence="1">
    <location>
        <begin position="4"/>
        <end position="194"/>
    </location>
</feature>
<dbReference type="Proteomes" id="UP001367922">
    <property type="component" value="Unassembled WGS sequence"/>
</dbReference>
<dbReference type="SUPFAM" id="SSF54593">
    <property type="entry name" value="Glyoxalase/Bleomycin resistance protein/Dihydroxybiphenyl dioxygenase"/>
    <property type="match status" value="1"/>
</dbReference>
<evidence type="ECO:0000313" key="3">
    <source>
        <dbReference type="Proteomes" id="UP001367922"/>
    </source>
</evidence>
<gene>
    <name evidence="2" type="ORF">WAX78_03455</name>
</gene>
<evidence type="ECO:0000313" key="2">
    <source>
        <dbReference type="EMBL" id="MEI4828512.1"/>
    </source>
</evidence>
<name>A0ABU8FRA7_9BACI</name>
<dbReference type="InterPro" id="IPR029068">
    <property type="entry name" value="Glyas_Bleomycin-R_OHBP_Dase"/>
</dbReference>
<sequence length="267" mass="30423">MLQFDHLVHVVQCSPVDVINQMKVLGFHTVPGGEHTNWGTYNSLCYFDLAYIEFLAVQNNEVANRAENPLIQQTVHKLQKGEGMIQIALRTEHMEELANKLLETGFHINGPFEGKRLREDGTLLSWKMLFIEQEDSGPRFPFFIEWGESDQNRRTDLQKKGAISLHDNNVIGMKTVFYAVNNVNETSKLWEELLQIEMSTPKIDKEWNAVFGSFSLGEITIQFCEPIGNGVVQNQLQNCGEVPFAVEFQGGKENTSVYQISNGMYIF</sequence>
<dbReference type="Pfam" id="PF13468">
    <property type="entry name" value="Glyoxalase_3"/>
    <property type="match status" value="1"/>
</dbReference>
<comment type="caution">
    <text evidence="2">The sequence shown here is derived from an EMBL/GenBank/DDBJ whole genome shotgun (WGS) entry which is preliminary data.</text>
</comment>
<evidence type="ECO:0000259" key="1">
    <source>
        <dbReference type="Pfam" id="PF13468"/>
    </source>
</evidence>
<keyword evidence="3" id="KW-1185">Reference proteome</keyword>
<organism evidence="2 3">
    <name type="scientific">Bacillus yunxiaonensis</name>
    <dbReference type="NCBI Taxonomy" id="3127665"/>
    <lineage>
        <taxon>Bacteria</taxon>
        <taxon>Bacillati</taxon>
        <taxon>Bacillota</taxon>
        <taxon>Bacilli</taxon>
        <taxon>Bacillales</taxon>
        <taxon>Bacillaceae</taxon>
        <taxon>Bacillus</taxon>
    </lineage>
</organism>
<dbReference type="EMBL" id="JBAWSV010000001">
    <property type="protein sequence ID" value="MEI4828512.1"/>
    <property type="molecule type" value="Genomic_DNA"/>
</dbReference>
<accession>A0ABU8FRA7</accession>
<protein>
    <submittedName>
        <fullName evidence="2">VOC family protein</fullName>
    </submittedName>
</protein>
<dbReference type="RefSeq" id="WP_336480887.1">
    <property type="nucleotide sequence ID" value="NZ_JBAWSV010000001.1"/>
</dbReference>
<reference evidence="2 3" key="1">
    <citation type="submission" date="2024-01" db="EMBL/GenBank/DDBJ databases">
        <title>Seven novel Bacillus-like species.</title>
        <authorList>
            <person name="Liu G."/>
        </authorList>
    </citation>
    <scope>NUCLEOTIDE SEQUENCE [LARGE SCALE GENOMIC DNA]</scope>
    <source>
        <strain evidence="2 3">FJAT-53711</strain>
    </source>
</reference>